<dbReference type="InterPro" id="IPR022801">
    <property type="entry name" value="Ribosomal_uS4"/>
</dbReference>
<dbReference type="GO" id="GO:0006364">
    <property type="term" value="P:rRNA processing"/>
    <property type="evidence" value="ECO:0007669"/>
    <property type="project" value="TreeGrafter"/>
</dbReference>
<organism evidence="9">
    <name type="scientific">Chromera velia CCMP2878</name>
    <dbReference type="NCBI Taxonomy" id="1169474"/>
    <lineage>
        <taxon>Eukaryota</taxon>
        <taxon>Sar</taxon>
        <taxon>Alveolata</taxon>
        <taxon>Colpodellida</taxon>
        <taxon>Chromeraceae</taxon>
        <taxon>Chromera</taxon>
    </lineage>
</organism>
<dbReference type="GO" id="GO:0042274">
    <property type="term" value="P:ribosomal small subunit biogenesis"/>
    <property type="evidence" value="ECO:0007669"/>
    <property type="project" value="TreeGrafter"/>
</dbReference>
<accession>A0A0G4GBQ6</accession>
<dbReference type="InterPro" id="IPR001912">
    <property type="entry name" value="Ribosomal_uS4_N"/>
</dbReference>
<keyword evidence="6" id="KW-0687">Ribonucleoprotein</keyword>
<dbReference type="AlphaFoldDB" id="A0A0G4GBQ6"/>
<keyword evidence="3" id="KW-0690">Ribosome biogenesis</keyword>
<dbReference type="PANTHER" id="PTHR11831">
    <property type="entry name" value="30S 40S RIBOSOMAL PROTEIN"/>
    <property type="match status" value="1"/>
</dbReference>
<evidence type="ECO:0000256" key="5">
    <source>
        <dbReference type="ARBA" id="ARBA00023242"/>
    </source>
</evidence>
<evidence type="ECO:0000259" key="8">
    <source>
        <dbReference type="SMART" id="SM01390"/>
    </source>
</evidence>
<dbReference type="Pfam" id="PF00163">
    <property type="entry name" value="Ribosomal_S4"/>
    <property type="match status" value="1"/>
</dbReference>
<dbReference type="InterPro" id="IPR002942">
    <property type="entry name" value="S4_RNA-bd"/>
</dbReference>
<evidence type="ECO:0000256" key="7">
    <source>
        <dbReference type="PROSITE-ProRule" id="PRU00182"/>
    </source>
</evidence>
<comment type="subcellular location">
    <subcellularLocation>
        <location evidence="1">Nucleus</location>
        <location evidence="1">Nucleolus</location>
    </subcellularLocation>
</comment>
<evidence type="ECO:0000256" key="4">
    <source>
        <dbReference type="ARBA" id="ARBA00022884"/>
    </source>
</evidence>
<dbReference type="SMART" id="SM01390">
    <property type="entry name" value="Ribosomal_S4"/>
    <property type="match status" value="1"/>
</dbReference>
<name>A0A0G4GBQ6_9ALVE</name>
<evidence type="ECO:0000256" key="3">
    <source>
        <dbReference type="ARBA" id="ARBA00022517"/>
    </source>
</evidence>
<keyword evidence="4 7" id="KW-0694">RNA-binding</keyword>
<dbReference type="SUPFAM" id="SSF55174">
    <property type="entry name" value="Alpha-L RNA-binding motif"/>
    <property type="match status" value="1"/>
</dbReference>
<evidence type="ECO:0000313" key="9">
    <source>
        <dbReference type="EMBL" id="CEM26532.1"/>
    </source>
</evidence>
<sequence>MRELKYHEQKLLKQVDYVNWKKDQNIREVKILKRYHIQDREDYTKYQKLCNLITRLTDHLRKLPPNDKDRIKMTEMLLDKLSSMGVIPLKKSLEETERLAASAFCRRRLAVMLVKLKFCEDIKQAVMLVEQGHVRVGPDIISDPAVHVTRKVREFNEQADDFELQGN</sequence>
<dbReference type="GO" id="GO:0032040">
    <property type="term" value="C:small-subunit processome"/>
    <property type="evidence" value="ECO:0007669"/>
    <property type="project" value="TreeGrafter"/>
</dbReference>
<evidence type="ECO:0000256" key="2">
    <source>
        <dbReference type="ARBA" id="ARBA00007465"/>
    </source>
</evidence>
<dbReference type="CDD" id="cd00165">
    <property type="entry name" value="S4"/>
    <property type="match status" value="1"/>
</dbReference>
<proteinExistence type="inferred from homology"/>
<dbReference type="VEuPathDB" id="CryptoDB:Cvel_21167"/>
<gene>
    <name evidence="9" type="ORF">Cvel_21167</name>
</gene>
<dbReference type="PANTHER" id="PTHR11831:SF1">
    <property type="entry name" value="U3 SMALL NUCLEOLAR RIBONUCLEOPROTEIN PROTEIN IMP3"/>
    <property type="match status" value="1"/>
</dbReference>
<keyword evidence="5" id="KW-0539">Nucleus</keyword>
<dbReference type="GO" id="GO:0019843">
    <property type="term" value="F:rRNA binding"/>
    <property type="evidence" value="ECO:0007669"/>
    <property type="project" value="InterPro"/>
</dbReference>
<evidence type="ECO:0000256" key="1">
    <source>
        <dbReference type="ARBA" id="ARBA00004604"/>
    </source>
</evidence>
<feature type="domain" description="Small ribosomal subunit protein uS4 N-terminal" evidence="8">
    <location>
        <begin position="3"/>
        <end position="106"/>
    </location>
</feature>
<dbReference type="PhylomeDB" id="A0A0G4GBQ6"/>
<dbReference type="PROSITE" id="PS50889">
    <property type="entry name" value="S4"/>
    <property type="match status" value="1"/>
</dbReference>
<dbReference type="GO" id="GO:0034457">
    <property type="term" value="C:Mpp10 complex"/>
    <property type="evidence" value="ECO:0007669"/>
    <property type="project" value="TreeGrafter"/>
</dbReference>
<dbReference type="GO" id="GO:0030515">
    <property type="term" value="F:snoRNA binding"/>
    <property type="evidence" value="ECO:0007669"/>
    <property type="project" value="TreeGrafter"/>
</dbReference>
<evidence type="ECO:0000256" key="6">
    <source>
        <dbReference type="ARBA" id="ARBA00023274"/>
    </source>
</evidence>
<dbReference type="Pfam" id="PF01479">
    <property type="entry name" value="S4"/>
    <property type="match status" value="1"/>
</dbReference>
<comment type="similarity">
    <text evidence="2">Belongs to the universal ribosomal protein uS4 family.</text>
</comment>
<protein>
    <recommendedName>
        <fullName evidence="8">Small ribosomal subunit protein uS4 N-terminal domain-containing protein</fullName>
    </recommendedName>
</protein>
<dbReference type="EMBL" id="CDMZ01001064">
    <property type="protein sequence ID" value="CEM26532.1"/>
    <property type="molecule type" value="Genomic_DNA"/>
</dbReference>
<reference evidence="9" key="1">
    <citation type="submission" date="2014-11" db="EMBL/GenBank/DDBJ databases">
        <authorList>
            <person name="Otto D Thomas"/>
            <person name="Naeem Raeece"/>
        </authorList>
    </citation>
    <scope>NUCLEOTIDE SEQUENCE</scope>
</reference>